<name>A0A380D891_9GAMM</name>
<gene>
    <name evidence="1" type="ORF">NCTC11544_05819</name>
</gene>
<dbReference type="Proteomes" id="UP000255529">
    <property type="component" value="Unassembled WGS sequence"/>
</dbReference>
<dbReference type="EMBL" id="UGYN01000003">
    <property type="protein sequence ID" value="SUJ85045.1"/>
    <property type="molecule type" value="Genomic_DNA"/>
</dbReference>
<evidence type="ECO:0000313" key="2">
    <source>
        <dbReference type="Proteomes" id="UP000255529"/>
    </source>
</evidence>
<evidence type="ECO:0000313" key="1">
    <source>
        <dbReference type="EMBL" id="SUJ85045.1"/>
    </source>
</evidence>
<dbReference type="RefSeq" id="WP_115185003.1">
    <property type="nucleotide sequence ID" value="NZ_CAMKUF010000009.1"/>
</dbReference>
<dbReference type="InterPro" id="IPR012334">
    <property type="entry name" value="Pectin_lyas_fold"/>
</dbReference>
<evidence type="ECO:0008006" key="3">
    <source>
        <dbReference type="Google" id="ProtNLM"/>
    </source>
</evidence>
<organism evidence="1 2">
    <name type="scientific">Serratia quinivorans</name>
    <dbReference type="NCBI Taxonomy" id="137545"/>
    <lineage>
        <taxon>Bacteria</taxon>
        <taxon>Pseudomonadati</taxon>
        <taxon>Pseudomonadota</taxon>
        <taxon>Gammaproteobacteria</taxon>
        <taxon>Enterobacterales</taxon>
        <taxon>Yersiniaceae</taxon>
        <taxon>Serratia</taxon>
    </lineage>
</organism>
<proteinExistence type="predicted"/>
<dbReference type="Gene3D" id="2.160.20.10">
    <property type="entry name" value="Single-stranded right-handed beta-helix, Pectin lyase-like"/>
    <property type="match status" value="1"/>
</dbReference>
<sequence length="527" mass="55777">MLNNPAEVTTSSSTPLNLVVVSPEQYGAVGDGVTDDSDALEAALCSGYTTYGIAGKTYAVSRPIAVATLPQGAKVFDLNGASVKACHIGILFYPATGTQAEPIPRFLLRNGALTGPVTIDSPYNDVDQSMALRITDHSVISDVSFSGFCDALSIYDNSSVRNLYFDQIRDNPIVFRGTSSSANEININHCAGDCILIKGSYNSIDNVTIQYGGIPGNNPEPSYLSGGVIVFGADNDDAKFNTVSSISCNIFGGGGIIFNGSNNTIISARLGSCFYTEPSPQIINDIAYVLYIGGGNNRMGALFVERVLDGISDNVKGSDNHIGNVKIRAASRLNYLCSLQSANLRFGKFEFPAGVEGSIYLNAPNLHGESLTVLKAQGEYVAGTAVIRLLDTATIDEIDIMADGVTQALLIEQSASCVIGMIRASNFLGCAYYVGGGLENPQIARKVIINNSASAIDSPVKIDATGKLLISDWKIIDNSDKDARPQVRGEGLTVLWLNGYGSKPVAVNGAVIYFNEIITEDGSNIFS</sequence>
<dbReference type="InterPro" id="IPR011050">
    <property type="entry name" value="Pectin_lyase_fold/virulence"/>
</dbReference>
<protein>
    <recommendedName>
        <fullName evidence="3">Pectate lyase superfamily protein</fullName>
    </recommendedName>
</protein>
<accession>A0A380D891</accession>
<dbReference type="AlphaFoldDB" id="A0A380D891"/>
<reference evidence="1 2" key="1">
    <citation type="submission" date="2018-06" db="EMBL/GenBank/DDBJ databases">
        <authorList>
            <consortium name="Pathogen Informatics"/>
            <person name="Doyle S."/>
        </authorList>
    </citation>
    <scope>NUCLEOTIDE SEQUENCE [LARGE SCALE GENOMIC DNA]</scope>
    <source>
        <strain evidence="1 2">NCTC11544</strain>
    </source>
</reference>
<dbReference type="SUPFAM" id="SSF51126">
    <property type="entry name" value="Pectin lyase-like"/>
    <property type="match status" value="1"/>
</dbReference>